<feature type="transmembrane region" description="Helical" evidence="1">
    <location>
        <begin position="6"/>
        <end position="26"/>
    </location>
</feature>
<keyword evidence="1" id="KW-0812">Transmembrane</keyword>
<evidence type="ECO:0000256" key="1">
    <source>
        <dbReference type="SAM" id="Phobius"/>
    </source>
</evidence>
<accession>A0A921ENP3</accession>
<dbReference type="SUPFAM" id="SSF100950">
    <property type="entry name" value="NagB/RpiA/CoA transferase-like"/>
    <property type="match status" value="1"/>
</dbReference>
<keyword evidence="1" id="KW-0472">Membrane</keyword>
<keyword evidence="1" id="KW-1133">Transmembrane helix</keyword>
<sequence>MSESLAGRHALVTGGASGIGLAAAAAHRRRVVQRIISDIAVFDIIDGGLVLRRVAPGHTVDEVRERTEPEFTVELEEAA</sequence>
<reference evidence="2" key="1">
    <citation type="journal article" date="2021" name="PeerJ">
        <title>Extensive microbial diversity within the chicken gut microbiome revealed by metagenomics and culture.</title>
        <authorList>
            <person name="Gilroy R."/>
            <person name="Ravi A."/>
            <person name="Getino M."/>
            <person name="Pursley I."/>
            <person name="Horton D.L."/>
            <person name="Alikhan N.F."/>
            <person name="Baker D."/>
            <person name="Gharbi K."/>
            <person name="Hall N."/>
            <person name="Watson M."/>
            <person name="Adriaenssens E.M."/>
            <person name="Foster-Nyarko E."/>
            <person name="Jarju S."/>
            <person name="Secka A."/>
            <person name="Antonio M."/>
            <person name="Oren A."/>
            <person name="Chaudhuri R.R."/>
            <person name="La Ragione R."/>
            <person name="Hildebrand F."/>
            <person name="Pallen M.J."/>
        </authorList>
    </citation>
    <scope>NUCLEOTIDE SEQUENCE</scope>
    <source>
        <strain evidence="2">ChiGjej3B3-7470</strain>
    </source>
</reference>
<evidence type="ECO:0000313" key="3">
    <source>
        <dbReference type="Proteomes" id="UP000712713"/>
    </source>
</evidence>
<protein>
    <submittedName>
        <fullName evidence="2">Uncharacterized protein</fullName>
    </submittedName>
</protein>
<gene>
    <name evidence="2" type="ORF">K8V15_02770</name>
</gene>
<comment type="caution">
    <text evidence="2">The sequence shown here is derived from an EMBL/GenBank/DDBJ whole genome shotgun (WGS) entry which is preliminary data.</text>
</comment>
<reference evidence="2" key="2">
    <citation type="submission" date="2021-09" db="EMBL/GenBank/DDBJ databases">
        <authorList>
            <person name="Gilroy R."/>
        </authorList>
    </citation>
    <scope>NUCLEOTIDE SEQUENCE</scope>
    <source>
        <strain evidence="2">ChiGjej3B3-7470</strain>
    </source>
</reference>
<dbReference type="InterPro" id="IPR037171">
    <property type="entry name" value="NagB/RpiA_transferase-like"/>
</dbReference>
<proteinExistence type="predicted"/>
<evidence type="ECO:0000313" key="2">
    <source>
        <dbReference type="EMBL" id="HJE50895.1"/>
    </source>
</evidence>
<dbReference type="SUPFAM" id="SSF51735">
    <property type="entry name" value="NAD(P)-binding Rossmann-fold domains"/>
    <property type="match status" value="1"/>
</dbReference>
<dbReference type="Gene3D" id="3.40.1080.10">
    <property type="entry name" value="Glutaconate Coenzyme A-transferase"/>
    <property type="match status" value="1"/>
</dbReference>
<dbReference type="AlphaFoldDB" id="A0A921ENP3"/>
<dbReference type="EMBL" id="DYZF01000067">
    <property type="protein sequence ID" value="HJE50895.1"/>
    <property type="molecule type" value="Genomic_DNA"/>
</dbReference>
<dbReference type="InterPro" id="IPR036291">
    <property type="entry name" value="NAD(P)-bd_dom_sf"/>
</dbReference>
<dbReference type="Proteomes" id="UP000712713">
    <property type="component" value="Unassembled WGS sequence"/>
</dbReference>
<name>A0A921ENP3_9ACTN</name>
<organism evidence="2 3">
    <name type="scientific">Tessaracoccus flavescens</name>
    <dbReference type="NCBI Taxonomy" id="399497"/>
    <lineage>
        <taxon>Bacteria</taxon>
        <taxon>Bacillati</taxon>
        <taxon>Actinomycetota</taxon>
        <taxon>Actinomycetes</taxon>
        <taxon>Propionibacteriales</taxon>
        <taxon>Propionibacteriaceae</taxon>
        <taxon>Tessaracoccus</taxon>
    </lineage>
</organism>